<evidence type="ECO:0000256" key="4">
    <source>
        <dbReference type="ARBA" id="ARBA00022989"/>
    </source>
</evidence>
<dbReference type="Proteomes" id="UP000027073">
    <property type="component" value="Unassembled WGS sequence"/>
</dbReference>
<feature type="transmembrane region" description="Helical" evidence="6">
    <location>
        <begin position="165"/>
        <end position="189"/>
    </location>
</feature>
<comment type="subcellular location">
    <subcellularLocation>
        <location evidence="1">Membrane</location>
        <topology evidence="1">Multi-pass membrane protein</topology>
    </subcellularLocation>
</comment>
<gene>
    <name evidence="8" type="ORF">PLEOSDRAFT_1047431</name>
</gene>
<evidence type="ECO:0000313" key="9">
    <source>
        <dbReference type="Proteomes" id="UP000027073"/>
    </source>
</evidence>
<dbReference type="PANTHER" id="PTHR23504">
    <property type="entry name" value="MAJOR FACILITATOR SUPERFAMILY DOMAIN-CONTAINING PROTEIN 10"/>
    <property type="match status" value="1"/>
</dbReference>
<keyword evidence="2" id="KW-0813">Transport</keyword>
<protein>
    <recommendedName>
        <fullName evidence="7">Major facilitator superfamily (MFS) profile domain-containing protein</fullName>
    </recommendedName>
</protein>
<name>A0A067ND13_PLEO1</name>
<evidence type="ECO:0000259" key="7">
    <source>
        <dbReference type="PROSITE" id="PS50850"/>
    </source>
</evidence>
<evidence type="ECO:0000256" key="3">
    <source>
        <dbReference type="ARBA" id="ARBA00022692"/>
    </source>
</evidence>
<dbReference type="OrthoDB" id="419616at2759"/>
<proteinExistence type="predicted"/>
<dbReference type="InterPro" id="IPR020846">
    <property type="entry name" value="MFS_dom"/>
</dbReference>
<dbReference type="HOGENOM" id="CLU_001265_54_6_1"/>
<evidence type="ECO:0000256" key="6">
    <source>
        <dbReference type="SAM" id="Phobius"/>
    </source>
</evidence>
<dbReference type="PROSITE" id="PS50850">
    <property type="entry name" value="MFS"/>
    <property type="match status" value="1"/>
</dbReference>
<sequence>MTQAQCDEETPLLQIEQGKSPRSPLPWFQFSLVLFLQLAEPLTSQVIYPFAPQLIRDIGVTNGDEAKVGYYVGMMQSVFFVAQAFTVLHWSSLSDRIGRKPVILTGLFGISLSMYCFGLSSTFVGLLHSYSRFLSRGLCGALNGNIGVIKSMMVEMTDSTNISLAYAYFPIAWSTGATLGPMIGGSFSHPVERFPELFGASEFLKSHPYFLPCAVPATFAVVAWLVTLFLLKETVAAPTPILHLLPFRKRSQAAIDAKKSVLISGDNSETEPEPDKPTFASLLTRRVVIASANYACLSLVDIAFRAIQPLFYSTPVEMGGLGLPPQIIGNILSVFGILNGVIQVFFFAYINDRWGSKRVFLVGLASAIPLFLSFPLLNVLARSQGTSLLVWAVVGMQITISVFMSMSYGAIFIYISASAPSRSMLGATNGLAQTTVSIMRAIGPATANSLFSLSIEKQYLGGWMVYYSLLCVVGTSIFVGSLLPRQIWTMPS</sequence>
<keyword evidence="3 6" id="KW-0812">Transmembrane</keyword>
<evidence type="ECO:0000256" key="2">
    <source>
        <dbReference type="ARBA" id="ARBA00022448"/>
    </source>
</evidence>
<organism evidence="8 9">
    <name type="scientific">Pleurotus ostreatus (strain PC15)</name>
    <name type="common">Oyster mushroom</name>
    <dbReference type="NCBI Taxonomy" id="1137138"/>
    <lineage>
        <taxon>Eukaryota</taxon>
        <taxon>Fungi</taxon>
        <taxon>Dikarya</taxon>
        <taxon>Basidiomycota</taxon>
        <taxon>Agaricomycotina</taxon>
        <taxon>Agaricomycetes</taxon>
        <taxon>Agaricomycetidae</taxon>
        <taxon>Agaricales</taxon>
        <taxon>Pleurotineae</taxon>
        <taxon>Pleurotaceae</taxon>
        <taxon>Pleurotus</taxon>
    </lineage>
</organism>
<dbReference type="SUPFAM" id="SSF103473">
    <property type="entry name" value="MFS general substrate transporter"/>
    <property type="match status" value="1"/>
</dbReference>
<keyword evidence="5 6" id="KW-0472">Membrane</keyword>
<evidence type="ECO:0000256" key="1">
    <source>
        <dbReference type="ARBA" id="ARBA00004141"/>
    </source>
</evidence>
<dbReference type="GO" id="GO:0016020">
    <property type="term" value="C:membrane"/>
    <property type="evidence" value="ECO:0007669"/>
    <property type="project" value="UniProtKB-SubCell"/>
</dbReference>
<feature type="transmembrane region" description="Helical" evidence="6">
    <location>
        <begin position="464"/>
        <end position="483"/>
    </location>
</feature>
<dbReference type="InterPro" id="IPR011701">
    <property type="entry name" value="MFS"/>
</dbReference>
<evidence type="ECO:0000256" key="5">
    <source>
        <dbReference type="ARBA" id="ARBA00023136"/>
    </source>
</evidence>
<feature type="transmembrane region" description="Helical" evidence="6">
    <location>
        <begin position="327"/>
        <end position="350"/>
    </location>
</feature>
<dbReference type="VEuPathDB" id="FungiDB:PLEOSDRAFT_1047431"/>
<dbReference type="Pfam" id="PF07690">
    <property type="entry name" value="MFS_1"/>
    <property type="match status" value="1"/>
</dbReference>
<feature type="domain" description="Major facilitator superfamily (MFS) profile" evidence="7">
    <location>
        <begin position="29"/>
        <end position="486"/>
    </location>
</feature>
<dbReference type="EMBL" id="KL198011">
    <property type="protein sequence ID" value="KDQ24810.1"/>
    <property type="molecule type" value="Genomic_DNA"/>
</dbReference>
<dbReference type="InParanoid" id="A0A067ND13"/>
<feature type="transmembrane region" description="Helical" evidence="6">
    <location>
        <begin position="209"/>
        <end position="231"/>
    </location>
</feature>
<evidence type="ECO:0000313" key="8">
    <source>
        <dbReference type="EMBL" id="KDQ24810.1"/>
    </source>
</evidence>
<dbReference type="InterPro" id="IPR036259">
    <property type="entry name" value="MFS_trans_sf"/>
</dbReference>
<feature type="transmembrane region" description="Helical" evidence="6">
    <location>
        <begin position="359"/>
        <end position="377"/>
    </location>
</feature>
<dbReference type="PANTHER" id="PTHR23504:SF15">
    <property type="entry name" value="MAJOR FACILITATOR SUPERFAMILY (MFS) PROFILE DOMAIN-CONTAINING PROTEIN"/>
    <property type="match status" value="1"/>
</dbReference>
<dbReference type="AlphaFoldDB" id="A0A067ND13"/>
<dbReference type="GO" id="GO:0022857">
    <property type="term" value="F:transmembrane transporter activity"/>
    <property type="evidence" value="ECO:0007669"/>
    <property type="project" value="InterPro"/>
</dbReference>
<feature type="transmembrane region" description="Helical" evidence="6">
    <location>
        <begin position="102"/>
        <end position="127"/>
    </location>
</feature>
<dbReference type="Gene3D" id="1.20.1250.20">
    <property type="entry name" value="MFS general substrate transporter like domains"/>
    <property type="match status" value="1"/>
</dbReference>
<reference evidence="9" key="1">
    <citation type="journal article" date="2014" name="Proc. Natl. Acad. Sci. U.S.A.">
        <title>Extensive sampling of basidiomycete genomes demonstrates inadequacy of the white-rot/brown-rot paradigm for wood decay fungi.</title>
        <authorList>
            <person name="Riley R."/>
            <person name="Salamov A.A."/>
            <person name="Brown D.W."/>
            <person name="Nagy L.G."/>
            <person name="Floudas D."/>
            <person name="Held B.W."/>
            <person name="Levasseur A."/>
            <person name="Lombard V."/>
            <person name="Morin E."/>
            <person name="Otillar R."/>
            <person name="Lindquist E.A."/>
            <person name="Sun H."/>
            <person name="LaButti K.M."/>
            <person name="Schmutz J."/>
            <person name="Jabbour D."/>
            <person name="Luo H."/>
            <person name="Baker S.E."/>
            <person name="Pisabarro A.G."/>
            <person name="Walton J.D."/>
            <person name="Blanchette R.A."/>
            <person name="Henrissat B."/>
            <person name="Martin F."/>
            <person name="Cullen D."/>
            <person name="Hibbett D.S."/>
            <person name="Grigoriev I.V."/>
        </authorList>
    </citation>
    <scope>NUCLEOTIDE SEQUENCE [LARGE SCALE GENOMIC DNA]</scope>
    <source>
        <strain evidence="9">PC15</strain>
    </source>
</reference>
<keyword evidence="4 6" id="KW-1133">Transmembrane helix</keyword>
<accession>A0A067ND13</accession>
<feature type="transmembrane region" description="Helical" evidence="6">
    <location>
        <begin position="68"/>
        <end position="90"/>
    </location>
</feature>
<feature type="transmembrane region" description="Helical" evidence="6">
    <location>
        <begin position="389"/>
        <end position="415"/>
    </location>
</feature>